<dbReference type="Pfam" id="PF00293">
    <property type="entry name" value="NUDIX"/>
    <property type="match status" value="1"/>
</dbReference>
<dbReference type="STRING" id="280699.M1V7D9"/>
<dbReference type="InterPro" id="IPR000086">
    <property type="entry name" value="NUDIX_hydrolase_dom"/>
</dbReference>
<dbReference type="HOGENOM" id="CLU_1035685_0_0_1"/>
<evidence type="ECO:0000259" key="2">
    <source>
        <dbReference type="PROSITE" id="PS51462"/>
    </source>
</evidence>
<dbReference type="Gene3D" id="3.90.79.10">
    <property type="entry name" value="Nucleoside Triphosphate Pyrophosphohydrolase"/>
    <property type="match status" value="1"/>
</dbReference>
<feature type="domain" description="Nudix hydrolase" evidence="2">
    <location>
        <begin position="113"/>
        <end position="243"/>
    </location>
</feature>
<keyword evidence="4" id="KW-1185">Reference proteome</keyword>
<dbReference type="GeneID" id="16997516"/>
<dbReference type="RefSeq" id="XP_005539036.1">
    <property type="nucleotide sequence ID" value="XM_005538979.1"/>
</dbReference>
<dbReference type="EMBL" id="AP006501">
    <property type="protein sequence ID" value="BAM83000.1"/>
    <property type="molecule type" value="Genomic_DNA"/>
</dbReference>
<dbReference type="Gramene" id="CMS445CT">
    <property type="protein sequence ID" value="CMS445CT"/>
    <property type="gene ID" value="CMS445C"/>
</dbReference>
<evidence type="ECO:0000313" key="4">
    <source>
        <dbReference type="Proteomes" id="UP000007014"/>
    </source>
</evidence>
<dbReference type="Pfam" id="PF14803">
    <property type="entry name" value="Zn_ribbon_Nudix"/>
    <property type="match status" value="1"/>
</dbReference>
<dbReference type="eggNOG" id="KOG3084">
    <property type="taxonomic scope" value="Eukaryota"/>
</dbReference>
<dbReference type="PANTHER" id="PTHR43222">
    <property type="entry name" value="NUDIX HYDROLASE 23"/>
    <property type="match status" value="1"/>
</dbReference>
<reference evidence="3 4" key="1">
    <citation type="journal article" date="2004" name="Nature">
        <title>Genome sequence of the ultrasmall unicellular red alga Cyanidioschyzon merolae 10D.</title>
        <authorList>
            <person name="Matsuzaki M."/>
            <person name="Misumi O."/>
            <person name="Shin-i T."/>
            <person name="Maruyama S."/>
            <person name="Takahara M."/>
            <person name="Miyagishima S."/>
            <person name="Mori T."/>
            <person name="Nishida K."/>
            <person name="Yagisawa F."/>
            <person name="Nishida K."/>
            <person name="Yoshida Y."/>
            <person name="Nishimura Y."/>
            <person name="Nakao S."/>
            <person name="Kobayashi T."/>
            <person name="Momoyama Y."/>
            <person name="Higashiyama T."/>
            <person name="Minoda A."/>
            <person name="Sano M."/>
            <person name="Nomoto H."/>
            <person name="Oishi K."/>
            <person name="Hayashi H."/>
            <person name="Ohta F."/>
            <person name="Nishizaka S."/>
            <person name="Haga S."/>
            <person name="Miura S."/>
            <person name="Morishita T."/>
            <person name="Kabeya Y."/>
            <person name="Terasawa K."/>
            <person name="Suzuki Y."/>
            <person name="Ishii Y."/>
            <person name="Asakawa S."/>
            <person name="Takano H."/>
            <person name="Ohta N."/>
            <person name="Kuroiwa H."/>
            <person name="Tanaka K."/>
            <person name="Shimizu N."/>
            <person name="Sugano S."/>
            <person name="Sato N."/>
            <person name="Nozaki H."/>
            <person name="Ogasawara N."/>
            <person name="Kohara Y."/>
            <person name="Kuroiwa T."/>
        </authorList>
    </citation>
    <scope>NUCLEOTIDE SEQUENCE [LARGE SCALE GENOMIC DNA]</scope>
    <source>
        <strain evidence="3 4">10D</strain>
    </source>
</reference>
<sequence>MQVSCFVLRLTFLSVPLHSVHRRFVPVPASLRLERLDSGRLRSRRTRVCVLATTHSSRAASRMDDSASAPARTDNARPQRFCTRCGAQLTIQTPIGDYRERAVCERCALVHYENPKVISACVATSRDRRKVLLCRRALRPASGRWTLPAGYLEIGETSRDAARREALEETNAAVLVGPLLAVYELLQAAQIQLVYRATLERDWTPADYRQNAETLEARLYGWDEIPWDMLAFPTVAWALRYARSTLHVPDSTLVPEIRVKSASGEQFIV</sequence>
<dbReference type="InterPro" id="IPR020084">
    <property type="entry name" value="NUDIX_hydrolase_CS"/>
</dbReference>
<dbReference type="OMA" id="PHINQVH"/>
<dbReference type="AlphaFoldDB" id="M1V7D9"/>
<evidence type="ECO:0000256" key="1">
    <source>
        <dbReference type="ARBA" id="ARBA00022801"/>
    </source>
</evidence>
<name>M1V7D9_CYAM1</name>
<dbReference type="InterPro" id="IPR015797">
    <property type="entry name" value="NUDIX_hydrolase-like_dom_sf"/>
</dbReference>
<dbReference type="InterPro" id="IPR029401">
    <property type="entry name" value="Nudix_N"/>
</dbReference>
<dbReference type="KEGG" id="cme:CYME_CMS445C"/>
<keyword evidence="1" id="KW-0378">Hydrolase</keyword>
<dbReference type="PANTHER" id="PTHR43222:SF2">
    <property type="entry name" value="NUDIX HYDROLASE 23, CHLOROPLASTIC"/>
    <property type="match status" value="1"/>
</dbReference>
<proteinExistence type="predicted"/>
<dbReference type="PROSITE" id="PS51462">
    <property type="entry name" value="NUDIX"/>
    <property type="match status" value="1"/>
</dbReference>
<gene>
    <name evidence="3" type="ORF">CYME_CMS445C</name>
</gene>
<dbReference type="SUPFAM" id="SSF55811">
    <property type="entry name" value="Nudix"/>
    <property type="match status" value="1"/>
</dbReference>
<organism evidence="3 4">
    <name type="scientific">Cyanidioschyzon merolae (strain NIES-3377 / 10D)</name>
    <name type="common">Unicellular red alga</name>
    <dbReference type="NCBI Taxonomy" id="280699"/>
    <lineage>
        <taxon>Eukaryota</taxon>
        <taxon>Rhodophyta</taxon>
        <taxon>Bangiophyceae</taxon>
        <taxon>Cyanidiales</taxon>
        <taxon>Cyanidiaceae</taxon>
        <taxon>Cyanidioschyzon</taxon>
    </lineage>
</organism>
<reference evidence="3 4" key="2">
    <citation type="journal article" date="2007" name="BMC Biol.">
        <title>A 100%-complete sequence reveals unusually simple genomic features in the hot-spring red alga Cyanidioschyzon merolae.</title>
        <authorList>
            <person name="Nozaki H."/>
            <person name="Takano H."/>
            <person name="Misumi O."/>
            <person name="Terasawa K."/>
            <person name="Matsuzaki M."/>
            <person name="Maruyama S."/>
            <person name="Nishida K."/>
            <person name="Yagisawa F."/>
            <person name="Yoshida Y."/>
            <person name="Fujiwara T."/>
            <person name="Takio S."/>
            <person name="Tamura K."/>
            <person name="Chung S.J."/>
            <person name="Nakamura S."/>
            <person name="Kuroiwa H."/>
            <person name="Tanaka K."/>
            <person name="Sato N."/>
            <person name="Kuroiwa T."/>
        </authorList>
    </citation>
    <scope>NUCLEOTIDE SEQUENCE [LARGE SCALE GENOMIC DNA]</scope>
    <source>
        <strain evidence="3 4">10D</strain>
    </source>
</reference>
<dbReference type="PROSITE" id="PS00893">
    <property type="entry name" value="NUDIX_BOX"/>
    <property type="match status" value="1"/>
</dbReference>
<dbReference type="OrthoDB" id="447842at2759"/>
<dbReference type="GO" id="GO:0016787">
    <property type="term" value="F:hydrolase activity"/>
    <property type="evidence" value="ECO:0007669"/>
    <property type="project" value="UniProtKB-KW"/>
</dbReference>
<dbReference type="Proteomes" id="UP000007014">
    <property type="component" value="Chromosome 19"/>
</dbReference>
<protein>
    <recommendedName>
        <fullName evidence="2">Nudix hydrolase domain-containing protein</fullName>
    </recommendedName>
</protein>
<dbReference type="Gene3D" id="2.20.70.10">
    <property type="match status" value="1"/>
</dbReference>
<evidence type="ECO:0000313" key="3">
    <source>
        <dbReference type="EMBL" id="BAM83000.1"/>
    </source>
</evidence>
<accession>M1V7D9</accession>